<evidence type="ECO:0000313" key="1">
    <source>
        <dbReference type="EnsemblPlants" id="OMERI12G08260.1"/>
    </source>
</evidence>
<evidence type="ECO:0000313" key="2">
    <source>
        <dbReference type="Proteomes" id="UP000008021"/>
    </source>
</evidence>
<dbReference type="PANTHER" id="PTHR34998">
    <property type="entry name" value="OS04G0357400 PROTEIN-RELATED"/>
    <property type="match status" value="1"/>
</dbReference>
<dbReference type="HOGENOM" id="CLU_2053584_0_0_1"/>
<reference evidence="1" key="2">
    <citation type="submission" date="2018-05" db="EMBL/GenBank/DDBJ databases">
        <title>OmerRS3 (Oryza meridionalis Reference Sequence Version 3).</title>
        <authorList>
            <person name="Zhang J."/>
            <person name="Kudrna D."/>
            <person name="Lee S."/>
            <person name="Talag J."/>
            <person name="Welchert J."/>
            <person name="Wing R.A."/>
        </authorList>
    </citation>
    <scope>NUCLEOTIDE SEQUENCE [LARGE SCALE GENOMIC DNA]</scope>
    <source>
        <strain evidence="1">cv. OR44</strain>
    </source>
</reference>
<dbReference type="AlphaFoldDB" id="A0A0E0FC30"/>
<dbReference type="Proteomes" id="UP000008021">
    <property type="component" value="Chromosome 12"/>
</dbReference>
<reference evidence="1" key="1">
    <citation type="submission" date="2015-04" db="UniProtKB">
        <authorList>
            <consortium name="EnsemblPlants"/>
        </authorList>
    </citation>
    <scope>IDENTIFICATION</scope>
</reference>
<dbReference type="EnsemblPlants" id="OMERI12G08260.1">
    <property type="protein sequence ID" value="OMERI12G08260.1"/>
    <property type="gene ID" value="OMERI12G08260"/>
</dbReference>
<organism evidence="1">
    <name type="scientific">Oryza meridionalis</name>
    <dbReference type="NCBI Taxonomy" id="40149"/>
    <lineage>
        <taxon>Eukaryota</taxon>
        <taxon>Viridiplantae</taxon>
        <taxon>Streptophyta</taxon>
        <taxon>Embryophyta</taxon>
        <taxon>Tracheophyta</taxon>
        <taxon>Spermatophyta</taxon>
        <taxon>Magnoliopsida</taxon>
        <taxon>Liliopsida</taxon>
        <taxon>Poales</taxon>
        <taxon>Poaceae</taxon>
        <taxon>BOP clade</taxon>
        <taxon>Oryzoideae</taxon>
        <taxon>Oryzeae</taxon>
        <taxon>Oryzinae</taxon>
        <taxon>Oryza</taxon>
    </lineage>
</organism>
<sequence>MEGETRRAWRRYCRPVQLAAAACAPFVVLLLAASAAASATAAAGGEAVAAWRMTVEDTVVEVAELGGMLHRRVWSSKEISPGEHALSPDGGVCIESCATKGRGDPYTIPVTEHCNRRYHNRGC</sequence>
<keyword evidence="2" id="KW-1185">Reference proteome</keyword>
<dbReference type="PANTHER" id="PTHR34998:SF9">
    <property type="entry name" value="OS04G0357400 PROTEIN"/>
    <property type="match status" value="1"/>
</dbReference>
<accession>A0A0E0FC30</accession>
<protein>
    <submittedName>
        <fullName evidence="1">Uncharacterized protein</fullName>
    </submittedName>
</protein>
<proteinExistence type="predicted"/>
<name>A0A0E0FC30_9ORYZ</name>
<dbReference type="Gramene" id="OMERI12G08260.1">
    <property type="protein sequence ID" value="OMERI12G08260.1"/>
    <property type="gene ID" value="OMERI12G08260"/>
</dbReference>